<evidence type="ECO:0000313" key="2">
    <source>
        <dbReference type="Proteomes" id="UP000199545"/>
    </source>
</evidence>
<dbReference type="RefSeq" id="WP_093231653.1">
    <property type="nucleotide sequence ID" value="NZ_FORR01000029.1"/>
</dbReference>
<name>A0A1I3UWZ3_9BACL</name>
<dbReference type="AlphaFoldDB" id="A0A1I3UWZ3"/>
<evidence type="ECO:0000313" key="1">
    <source>
        <dbReference type="EMBL" id="SFJ87595.1"/>
    </source>
</evidence>
<proteinExistence type="predicted"/>
<sequence>MKFKLVISAVIVVGLTLCSGFYYNSAFSQSNKEFRTFVGGLPSKETAAKKATHQKERKEMLKRMSEKLPNGNVEATVTFQHFLSLSEVQKLIDKYPSIEIKRVWYWVPGQDGRAMTIVKGRDIKKSVDDAIKRLEKSNHDVNVKETLDKMSKGNLGVFSISVKGKYSHLNEMSNEEVIKLIDVHYNEGLEKQAKEAGKKARYVELPEKPDGSR</sequence>
<keyword evidence="2" id="KW-1185">Reference proteome</keyword>
<organism evidence="1 2">
    <name type="scientific">Thermoflavimicrobium dichotomicum</name>
    <dbReference type="NCBI Taxonomy" id="46223"/>
    <lineage>
        <taxon>Bacteria</taxon>
        <taxon>Bacillati</taxon>
        <taxon>Bacillota</taxon>
        <taxon>Bacilli</taxon>
        <taxon>Bacillales</taxon>
        <taxon>Thermoactinomycetaceae</taxon>
        <taxon>Thermoflavimicrobium</taxon>
    </lineage>
</organism>
<accession>A0A1I3UWZ3</accession>
<protein>
    <submittedName>
        <fullName evidence="1">Uncharacterized protein</fullName>
    </submittedName>
</protein>
<dbReference type="STRING" id="46223.SAMN05421852_12920"/>
<reference evidence="1 2" key="1">
    <citation type="submission" date="2016-10" db="EMBL/GenBank/DDBJ databases">
        <authorList>
            <person name="de Groot N.N."/>
        </authorList>
    </citation>
    <scope>NUCLEOTIDE SEQUENCE [LARGE SCALE GENOMIC DNA]</scope>
    <source>
        <strain evidence="1 2">DSM 44778</strain>
    </source>
</reference>
<dbReference type="Proteomes" id="UP000199545">
    <property type="component" value="Unassembled WGS sequence"/>
</dbReference>
<dbReference type="EMBL" id="FORR01000029">
    <property type="protein sequence ID" value="SFJ87595.1"/>
    <property type="molecule type" value="Genomic_DNA"/>
</dbReference>
<gene>
    <name evidence="1" type="ORF">SAMN05421852_12920</name>
</gene>